<dbReference type="InterPro" id="IPR006597">
    <property type="entry name" value="Sel1-like"/>
</dbReference>
<sequence>MFSISCIHRDGKGVDNKISMDWFNKVAERGNINAMFSLVCIYKYMKKDEESATDWLKLAADRISGWNMNRFGCLYRDGDGAVKNNEKAMEWFLKLMKRAMLTLYIIGGMYRDGKAVKKDYETAMDWFLEAAKEGSSCAMYSICCMYRNGKSVDGDNIVAMKWSQDVSERDNSNSMNNIGCMYRDGNSEIKLTEDNNLGTMGDIENLYRCDTDTN</sequence>
<accession>A0A1X0RI48</accession>
<evidence type="ECO:0000259" key="2">
    <source>
        <dbReference type="PROSITE" id="PS50835"/>
    </source>
</evidence>
<name>A0A1X0RI48_RHIZD</name>
<dbReference type="SUPFAM" id="SSF81901">
    <property type="entry name" value="HCP-like"/>
    <property type="match status" value="2"/>
</dbReference>
<organism evidence="3">
    <name type="scientific">Rhizopus microsporus var. microsporus</name>
    <dbReference type="NCBI Taxonomy" id="86635"/>
    <lineage>
        <taxon>Eukaryota</taxon>
        <taxon>Fungi</taxon>
        <taxon>Fungi incertae sedis</taxon>
        <taxon>Mucoromycota</taxon>
        <taxon>Mucoromycotina</taxon>
        <taxon>Mucoromycetes</taxon>
        <taxon>Mucorales</taxon>
        <taxon>Mucorineae</taxon>
        <taxon>Rhizopodaceae</taxon>
        <taxon>Rhizopus</taxon>
    </lineage>
</organism>
<dbReference type="PROSITE" id="PS50835">
    <property type="entry name" value="IG_LIKE"/>
    <property type="match status" value="1"/>
</dbReference>
<evidence type="ECO:0000256" key="1">
    <source>
        <dbReference type="ARBA" id="ARBA00038101"/>
    </source>
</evidence>
<evidence type="ECO:0000313" key="3">
    <source>
        <dbReference type="EMBL" id="ORE11601.1"/>
    </source>
</evidence>
<dbReference type="VEuPathDB" id="FungiDB:BCV72DRAFT_324553"/>
<protein>
    <submittedName>
        <fullName evidence="3">HCP-like protein</fullName>
    </submittedName>
</protein>
<comment type="similarity">
    <text evidence="1">Belongs to the sel-1 family.</text>
</comment>
<reference evidence="3" key="1">
    <citation type="journal article" date="2016" name="Proc. Natl. Acad. Sci. U.S.A.">
        <title>Lipid metabolic changes in an early divergent fungus govern the establishment of a mutualistic symbiosis with endobacteria.</title>
        <authorList>
            <person name="Lastovetsky O.A."/>
            <person name="Gaspar M.L."/>
            <person name="Mondo S.J."/>
            <person name="LaButti K.M."/>
            <person name="Sandor L."/>
            <person name="Grigoriev I.V."/>
            <person name="Henry S.A."/>
            <person name="Pawlowska T.E."/>
        </authorList>
    </citation>
    <scope>NUCLEOTIDE SEQUENCE [LARGE SCALE GENOMIC DNA]</scope>
    <source>
        <strain evidence="3">ATCC 52814</strain>
    </source>
</reference>
<dbReference type="Pfam" id="PF08238">
    <property type="entry name" value="Sel1"/>
    <property type="match status" value="6"/>
</dbReference>
<proteinExistence type="inferred from homology"/>
<dbReference type="InterPro" id="IPR050767">
    <property type="entry name" value="Sel1_AlgK"/>
</dbReference>
<dbReference type="Proteomes" id="UP000242414">
    <property type="component" value="Unassembled WGS sequence"/>
</dbReference>
<dbReference type="InterPro" id="IPR011990">
    <property type="entry name" value="TPR-like_helical_dom_sf"/>
</dbReference>
<dbReference type="InterPro" id="IPR007110">
    <property type="entry name" value="Ig-like_dom"/>
</dbReference>
<dbReference type="PANTHER" id="PTHR11102:SF160">
    <property type="entry name" value="ERAD-ASSOCIATED E3 UBIQUITIN-PROTEIN LIGASE COMPONENT HRD3"/>
    <property type="match status" value="1"/>
</dbReference>
<gene>
    <name evidence="3" type="ORF">BCV72DRAFT_324553</name>
</gene>
<dbReference type="EMBL" id="KV921856">
    <property type="protein sequence ID" value="ORE11601.1"/>
    <property type="molecule type" value="Genomic_DNA"/>
</dbReference>
<dbReference type="SMART" id="SM00671">
    <property type="entry name" value="SEL1"/>
    <property type="match status" value="4"/>
</dbReference>
<feature type="domain" description="Ig-like" evidence="2">
    <location>
        <begin position="131"/>
        <end position="214"/>
    </location>
</feature>
<dbReference type="AlphaFoldDB" id="A0A1X0RI48"/>
<dbReference type="PANTHER" id="PTHR11102">
    <property type="entry name" value="SEL-1-LIKE PROTEIN"/>
    <property type="match status" value="1"/>
</dbReference>
<dbReference type="Gene3D" id="1.25.40.10">
    <property type="entry name" value="Tetratricopeptide repeat domain"/>
    <property type="match status" value="1"/>
</dbReference>